<dbReference type="PANTHER" id="PTHR12236:SF79">
    <property type="entry name" value="CUTICULAR PROTEIN 50CB-RELATED"/>
    <property type="match status" value="1"/>
</dbReference>
<dbReference type="PROSITE" id="PS00233">
    <property type="entry name" value="CHIT_BIND_RR_1"/>
    <property type="match status" value="1"/>
</dbReference>
<feature type="signal peptide" evidence="4">
    <location>
        <begin position="1"/>
        <end position="18"/>
    </location>
</feature>
<dbReference type="PANTHER" id="PTHR12236">
    <property type="entry name" value="STRUCTURAL CONTITUENT OF CUTICLE"/>
    <property type="match status" value="1"/>
</dbReference>
<evidence type="ECO:0000313" key="5">
    <source>
        <dbReference type="EMBL" id="KDR13342.1"/>
    </source>
</evidence>
<accession>A0A067R5F7</accession>
<sequence>MGYTKVLGAMFLMATVRGGHLGQSGGYGAPAVSSYGAPVGGPAYSSPSGYSAGYNGGSSHTGPGYSSSGHGGYDEQPKSYQFGYAVKDYASGNDYNRHETSDGNTIQGEYRVQLPDGRTQIVTYIADWKNGYRADVRYEGEAHYPTESSYNPSSNYGAPSPGYAEGSSYASHRESSAGYGTHSNDYEAGHTYGGASSPSYGPPGYGK</sequence>
<name>A0A067R5F7_ZOONE</name>
<keyword evidence="4" id="KW-0732">Signal</keyword>
<dbReference type="InterPro" id="IPR000618">
    <property type="entry name" value="Insect_cuticle"/>
</dbReference>
<dbReference type="GO" id="GO:0031012">
    <property type="term" value="C:extracellular matrix"/>
    <property type="evidence" value="ECO:0007669"/>
    <property type="project" value="TreeGrafter"/>
</dbReference>
<feature type="chain" id="PRO_5001644738" evidence="4">
    <location>
        <begin position="19"/>
        <end position="207"/>
    </location>
</feature>
<dbReference type="AlphaFoldDB" id="A0A067R5F7"/>
<dbReference type="InterPro" id="IPR051217">
    <property type="entry name" value="Insect_Cuticle_Struc_Prot"/>
</dbReference>
<dbReference type="GO" id="GO:0042302">
    <property type="term" value="F:structural constituent of cuticle"/>
    <property type="evidence" value="ECO:0007669"/>
    <property type="project" value="UniProtKB-UniRule"/>
</dbReference>
<evidence type="ECO:0000256" key="3">
    <source>
        <dbReference type="SAM" id="MobiDB-lite"/>
    </source>
</evidence>
<dbReference type="OMA" id="CCIRELA"/>
<dbReference type="eggNOG" id="ENOG502S4KI">
    <property type="taxonomic scope" value="Eukaryota"/>
</dbReference>
<dbReference type="OrthoDB" id="6365837at2759"/>
<evidence type="ECO:0000313" key="6">
    <source>
        <dbReference type="Proteomes" id="UP000027135"/>
    </source>
</evidence>
<dbReference type="GO" id="GO:0005615">
    <property type="term" value="C:extracellular space"/>
    <property type="evidence" value="ECO:0007669"/>
    <property type="project" value="TreeGrafter"/>
</dbReference>
<dbReference type="InterPro" id="IPR031311">
    <property type="entry name" value="CHIT_BIND_RR_consensus"/>
</dbReference>
<dbReference type="Pfam" id="PF00379">
    <property type="entry name" value="Chitin_bind_4"/>
    <property type="match status" value="1"/>
</dbReference>
<dbReference type="EMBL" id="KK852950">
    <property type="protein sequence ID" value="KDR13342.1"/>
    <property type="molecule type" value="Genomic_DNA"/>
</dbReference>
<evidence type="ECO:0000256" key="1">
    <source>
        <dbReference type="ARBA" id="ARBA00022460"/>
    </source>
</evidence>
<feature type="region of interest" description="Disordered" evidence="3">
    <location>
        <begin position="144"/>
        <end position="207"/>
    </location>
</feature>
<dbReference type="InParanoid" id="A0A067R5F7"/>
<dbReference type="Proteomes" id="UP000027135">
    <property type="component" value="Unassembled WGS sequence"/>
</dbReference>
<evidence type="ECO:0000256" key="2">
    <source>
        <dbReference type="PROSITE-ProRule" id="PRU00497"/>
    </source>
</evidence>
<feature type="compositionally biased region" description="Polar residues" evidence="3">
    <location>
        <begin position="146"/>
        <end position="157"/>
    </location>
</feature>
<proteinExistence type="predicted"/>
<dbReference type="PROSITE" id="PS51155">
    <property type="entry name" value="CHIT_BIND_RR_2"/>
    <property type="match status" value="1"/>
</dbReference>
<dbReference type="STRING" id="136037.A0A067R5F7"/>
<protein>
    <submittedName>
        <fullName evidence="5">Pro-resilin</fullName>
    </submittedName>
</protein>
<gene>
    <name evidence="5" type="ORF">L798_12602</name>
</gene>
<keyword evidence="1 2" id="KW-0193">Cuticle</keyword>
<reference evidence="5 6" key="1">
    <citation type="journal article" date="2014" name="Nat. Commun.">
        <title>Molecular traces of alternative social organization in a termite genome.</title>
        <authorList>
            <person name="Terrapon N."/>
            <person name="Li C."/>
            <person name="Robertson H.M."/>
            <person name="Ji L."/>
            <person name="Meng X."/>
            <person name="Booth W."/>
            <person name="Chen Z."/>
            <person name="Childers C.P."/>
            <person name="Glastad K.M."/>
            <person name="Gokhale K."/>
            <person name="Gowin J."/>
            <person name="Gronenberg W."/>
            <person name="Hermansen R.A."/>
            <person name="Hu H."/>
            <person name="Hunt B.G."/>
            <person name="Huylmans A.K."/>
            <person name="Khalil S.M."/>
            <person name="Mitchell R.D."/>
            <person name="Munoz-Torres M.C."/>
            <person name="Mustard J.A."/>
            <person name="Pan H."/>
            <person name="Reese J.T."/>
            <person name="Scharf M.E."/>
            <person name="Sun F."/>
            <person name="Vogel H."/>
            <person name="Xiao J."/>
            <person name="Yang W."/>
            <person name="Yang Z."/>
            <person name="Yang Z."/>
            <person name="Zhou J."/>
            <person name="Zhu J."/>
            <person name="Brent C.S."/>
            <person name="Elsik C.G."/>
            <person name="Goodisman M.A."/>
            <person name="Liberles D.A."/>
            <person name="Roe R.M."/>
            <person name="Vargo E.L."/>
            <person name="Vilcinskas A."/>
            <person name="Wang J."/>
            <person name="Bornberg-Bauer E."/>
            <person name="Korb J."/>
            <person name="Zhang G."/>
            <person name="Liebig J."/>
        </authorList>
    </citation>
    <scope>NUCLEOTIDE SEQUENCE [LARGE SCALE GENOMIC DNA]</scope>
    <source>
        <tissue evidence="5">Whole organism</tissue>
    </source>
</reference>
<keyword evidence="6" id="KW-1185">Reference proteome</keyword>
<dbReference type="FunCoup" id="A0A067R5F7">
    <property type="interactions" value="17"/>
</dbReference>
<organism evidence="5 6">
    <name type="scientific">Zootermopsis nevadensis</name>
    <name type="common">Dampwood termite</name>
    <dbReference type="NCBI Taxonomy" id="136037"/>
    <lineage>
        <taxon>Eukaryota</taxon>
        <taxon>Metazoa</taxon>
        <taxon>Ecdysozoa</taxon>
        <taxon>Arthropoda</taxon>
        <taxon>Hexapoda</taxon>
        <taxon>Insecta</taxon>
        <taxon>Pterygota</taxon>
        <taxon>Neoptera</taxon>
        <taxon>Polyneoptera</taxon>
        <taxon>Dictyoptera</taxon>
        <taxon>Blattodea</taxon>
        <taxon>Blattoidea</taxon>
        <taxon>Termitoidae</taxon>
        <taxon>Termopsidae</taxon>
        <taxon>Zootermopsis</taxon>
    </lineage>
</organism>
<evidence type="ECO:0000256" key="4">
    <source>
        <dbReference type="SAM" id="SignalP"/>
    </source>
</evidence>